<name>A0A1S0U073_LOALO</name>
<dbReference type="GeneID" id="9942897"/>
<dbReference type="InParanoid" id="A0A1S0U073"/>
<sequence length="115" mass="12479">MGDIGLGLPVFTLSYNSSDICYLTAAINMCYINSLLILHRNVLIESIPTDVLAHVELLVVPCTSKGRYMTSSQIWLVIPDVENGSLKLNKRRLQLPSPLLSSSSLLSTASGDDGK</sequence>
<dbReference type="EMBL" id="JH712094">
    <property type="protein sequence ID" value="EFO23000.1"/>
    <property type="molecule type" value="Genomic_DNA"/>
</dbReference>
<gene>
    <name evidence="1" type="ORF">LOAG_05486</name>
</gene>
<proteinExistence type="predicted"/>
<protein>
    <submittedName>
        <fullName evidence="1">Uncharacterized protein</fullName>
    </submittedName>
</protein>
<dbReference type="KEGG" id="loa:LOAG_05486"/>
<accession>A0A1S0U073</accession>
<dbReference type="AlphaFoldDB" id="A0A1S0U073"/>
<dbReference type="CTD" id="9942897"/>
<reference evidence="1" key="1">
    <citation type="submission" date="2012-04" db="EMBL/GenBank/DDBJ databases">
        <title>The Genome Sequence of Loa loa.</title>
        <authorList>
            <consortium name="The Broad Institute Genome Sequencing Platform"/>
            <consortium name="Broad Institute Genome Sequencing Center for Infectious Disease"/>
            <person name="Nutman T.B."/>
            <person name="Fink D.L."/>
            <person name="Russ C."/>
            <person name="Young S."/>
            <person name="Zeng Q."/>
            <person name="Gargeya S."/>
            <person name="Alvarado L."/>
            <person name="Berlin A."/>
            <person name="Chapman S.B."/>
            <person name="Chen Z."/>
            <person name="Freedman E."/>
            <person name="Gellesch M."/>
            <person name="Goldberg J."/>
            <person name="Griggs A."/>
            <person name="Gujja S."/>
            <person name="Heilman E.R."/>
            <person name="Heiman D."/>
            <person name="Howarth C."/>
            <person name="Mehta T."/>
            <person name="Neiman D."/>
            <person name="Pearson M."/>
            <person name="Roberts A."/>
            <person name="Saif S."/>
            <person name="Shea T."/>
            <person name="Shenoy N."/>
            <person name="Sisk P."/>
            <person name="Stolte C."/>
            <person name="Sykes S."/>
            <person name="White J."/>
            <person name="Yandava C."/>
            <person name="Haas B."/>
            <person name="Henn M.R."/>
            <person name="Nusbaum C."/>
            <person name="Birren B."/>
        </authorList>
    </citation>
    <scope>NUCLEOTIDE SEQUENCE [LARGE SCALE GENOMIC DNA]</scope>
</reference>
<dbReference type="RefSeq" id="XP_003141071.1">
    <property type="nucleotide sequence ID" value="XM_003141023.1"/>
</dbReference>
<organism evidence="1">
    <name type="scientific">Loa loa</name>
    <name type="common">Eye worm</name>
    <name type="synonym">Filaria loa</name>
    <dbReference type="NCBI Taxonomy" id="7209"/>
    <lineage>
        <taxon>Eukaryota</taxon>
        <taxon>Metazoa</taxon>
        <taxon>Ecdysozoa</taxon>
        <taxon>Nematoda</taxon>
        <taxon>Chromadorea</taxon>
        <taxon>Rhabditida</taxon>
        <taxon>Spirurina</taxon>
        <taxon>Spiruromorpha</taxon>
        <taxon>Filarioidea</taxon>
        <taxon>Onchocercidae</taxon>
        <taxon>Loa</taxon>
    </lineage>
</organism>
<evidence type="ECO:0000313" key="1">
    <source>
        <dbReference type="EMBL" id="EFO23000.1"/>
    </source>
</evidence>